<dbReference type="Pfam" id="PF00856">
    <property type="entry name" value="SET"/>
    <property type="match status" value="1"/>
</dbReference>
<dbReference type="InterPro" id="IPR001214">
    <property type="entry name" value="SET_dom"/>
</dbReference>
<evidence type="ECO:0000256" key="2">
    <source>
        <dbReference type="ARBA" id="ARBA00023163"/>
    </source>
</evidence>
<keyword evidence="6" id="KW-1185">Reference proteome</keyword>
<dbReference type="InterPro" id="IPR046341">
    <property type="entry name" value="SET_dom_sf"/>
</dbReference>
<dbReference type="GO" id="GO:0003682">
    <property type="term" value="F:chromatin binding"/>
    <property type="evidence" value="ECO:0007669"/>
    <property type="project" value="TreeGrafter"/>
</dbReference>
<dbReference type="PROSITE" id="PS50280">
    <property type="entry name" value="SET"/>
    <property type="match status" value="1"/>
</dbReference>
<evidence type="ECO:0000259" key="4">
    <source>
        <dbReference type="PROSITE" id="PS50280"/>
    </source>
</evidence>
<dbReference type="GO" id="GO:0046976">
    <property type="term" value="F:histone H3K27 methyltransferase activity"/>
    <property type="evidence" value="ECO:0007669"/>
    <property type="project" value="TreeGrafter"/>
</dbReference>
<gene>
    <name evidence="5" type="ORF">EDD18DRAFT_1328921</name>
</gene>
<organism evidence="5 6">
    <name type="scientific">Armillaria luteobubalina</name>
    <dbReference type="NCBI Taxonomy" id="153913"/>
    <lineage>
        <taxon>Eukaryota</taxon>
        <taxon>Fungi</taxon>
        <taxon>Dikarya</taxon>
        <taxon>Basidiomycota</taxon>
        <taxon>Agaricomycotina</taxon>
        <taxon>Agaricomycetes</taxon>
        <taxon>Agaricomycetidae</taxon>
        <taxon>Agaricales</taxon>
        <taxon>Marasmiineae</taxon>
        <taxon>Physalacriaceae</taxon>
        <taxon>Armillaria</taxon>
    </lineage>
</organism>
<reference evidence="5" key="1">
    <citation type="submission" date="2023-06" db="EMBL/GenBank/DDBJ databases">
        <authorList>
            <consortium name="Lawrence Berkeley National Laboratory"/>
            <person name="Ahrendt S."/>
            <person name="Sahu N."/>
            <person name="Indic B."/>
            <person name="Wong-Bajracharya J."/>
            <person name="Merenyi Z."/>
            <person name="Ke H.-M."/>
            <person name="Monk M."/>
            <person name="Kocsube S."/>
            <person name="Drula E."/>
            <person name="Lipzen A."/>
            <person name="Balint B."/>
            <person name="Henrissat B."/>
            <person name="Andreopoulos B."/>
            <person name="Martin F.M."/>
            <person name="Harder C.B."/>
            <person name="Rigling D."/>
            <person name="Ford K.L."/>
            <person name="Foster G.D."/>
            <person name="Pangilinan J."/>
            <person name="Papanicolaou A."/>
            <person name="Barry K."/>
            <person name="LaButti K."/>
            <person name="Viragh M."/>
            <person name="Koriabine M."/>
            <person name="Yan M."/>
            <person name="Riley R."/>
            <person name="Champramary S."/>
            <person name="Plett K.L."/>
            <person name="Tsai I.J."/>
            <person name="Slot J."/>
            <person name="Sipos G."/>
            <person name="Plett J."/>
            <person name="Nagy L.G."/>
            <person name="Grigoriev I.V."/>
        </authorList>
    </citation>
    <scope>NUCLEOTIDE SEQUENCE</scope>
    <source>
        <strain evidence="5">HWK02</strain>
    </source>
</reference>
<dbReference type="InterPro" id="IPR045318">
    <property type="entry name" value="EZH1/2-like"/>
</dbReference>
<keyword evidence="1" id="KW-0805">Transcription regulation</keyword>
<comment type="caution">
    <text evidence="5">The sequence shown here is derived from an EMBL/GenBank/DDBJ whole genome shotgun (WGS) entry which is preliminary data.</text>
</comment>
<protein>
    <recommendedName>
        <fullName evidence="4">SET domain-containing protein</fullName>
    </recommendedName>
</protein>
<dbReference type="Proteomes" id="UP001175228">
    <property type="component" value="Unassembled WGS sequence"/>
</dbReference>
<dbReference type="GO" id="GO:0005634">
    <property type="term" value="C:nucleus"/>
    <property type="evidence" value="ECO:0007669"/>
    <property type="project" value="TreeGrafter"/>
</dbReference>
<dbReference type="SMART" id="SM00317">
    <property type="entry name" value="SET"/>
    <property type="match status" value="1"/>
</dbReference>
<name>A0AA39QDC3_9AGAR</name>
<feature type="region of interest" description="Disordered" evidence="3">
    <location>
        <begin position="623"/>
        <end position="657"/>
    </location>
</feature>
<dbReference type="SUPFAM" id="SSF82199">
    <property type="entry name" value="SET domain"/>
    <property type="match status" value="1"/>
</dbReference>
<accession>A0AA39QDC3</accession>
<feature type="domain" description="SET" evidence="4">
    <location>
        <begin position="475"/>
        <end position="618"/>
    </location>
</feature>
<keyword evidence="2" id="KW-0804">Transcription</keyword>
<dbReference type="GO" id="GO:0031507">
    <property type="term" value="P:heterochromatin formation"/>
    <property type="evidence" value="ECO:0007669"/>
    <property type="project" value="TreeGrafter"/>
</dbReference>
<evidence type="ECO:0000256" key="3">
    <source>
        <dbReference type="SAM" id="MobiDB-lite"/>
    </source>
</evidence>
<evidence type="ECO:0000256" key="1">
    <source>
        <dbReference type="ARBA" id="ARBA00023015"/>
    </source>
</evidence>
<sequence length="657" mass="75258">MDDRLDAALSVYKQVFDEFYAWEQDDTRTYIQYLTADAQSDDSEQWGDDFIKVDDHSSSMSVEDDDDEDLSFLMRSFDRDGSIRDHYKVPCVEIQVRIPLEFQHPLKYEMCTPDSRNGQSTSFDSDEVLCFIPYADDEAFPLEEFLNPENLKPSRNFAWQAEDFKDPDVDVIELEVARRLHYGDLRLSLSTIDTLEILHSKVGAPGPSTLLWEAAQRDILFWPGSALTKLPTLRLGRLSDKGDIHRDINLSNSRFCSHINCLVMNCRVHSYTDPPREVSKPSVTKVGFKLKDGEPCGELCFRSFDETQDGVMEGVHWDDPDDVEFLESVLKIDADMSPCALAVICRKPCLEIVSAKALKVFIYRTRMFPDERILKEQIIEEKRRHGPLLFGNLKCKIDLTWWNIKSRADQLVQVPVEERVLTVLALRQAGNVIQNCVSDVMPGTASRVLIDYLRGQPVRSIGTSVKIRGYRETRTKLSTRNIKIQPTKPAKYGLGAFATRELRAWTYIGEYVGEIRNLSSEESSHRSNILNKYTGLNYNFELNSSLTLDASRRGNETRYLNHSDKPNCEVLVKNVNDEHRIAIFTCSYPPTSSCLLRSDRLSVGENVNKGEELFLDYGPRYWQQYGNNPSNPEDPGEEGRQDGEVEEIPREDDLEYI</sequence>
<evidence type="ECO:0000313" key="6">
    <source>
        <dbReference type="Proteomes" id="UP001175228"/>
    </source>
</evidence>
<feature type="compositionally biased region" description="Acidic residues" evidence="3">
    <location>
        <begin position="644"/>
        <end position="657"/>
    </location>
</feature>
<dbReference type="Gene3D" id="2.170.270.10">
    <property type="entry name" value="SET domain"/>
    <property type="match status" value="1"/>
</dbReference>
<proteinExistence type="predicted"/>
<evidence type="ECO:0000313" key="5">
    <source>
        <dbReference type="EMBL" id="KAK0500822.1"/>
    </source>
</evidence>
<dbReference type="EMBL" id="JAUEPU010000007">
    <property type="protein sequence ID" value="KAK0500822.1"/>
    <property type="molecule type" value="Genomic_DNA"/>
</dbReference>
<dbReference type="AlphaFoldDB" id="A0AA39QDC3"/>
<dbReference type="PANTHER" id="PTHR45747">
    <property type="entry name" value="HISTONE-LYSINE N-METHYLTRANSFERASE E(Z)"/>
    <property type="match status" value="1"/>
</dbReference>
<dbReference type="PANTHER" id="PTHR45747:SF4">
    <property type="entry name" value="HISTONE-LYSINE N-METHYLTRANSFERASE E(Z)"/>
    <property type="match status" value="1"/>
</dbReference>